<dbReference type="PROSITE" id="PS51257">
    <property type="entry name" value="PROKAR_LIPOPROTEIN"/>
    <property type="match status" value="1"/>
</dbReference>
<dbReference type="eggNOG" id="COG1744">
    <property type="taxonomic scope" value="Bacteria"/>
</dbReference>
<dbReference type="SUPFAM" id="SSF53822">
    <property type="entry name" value="Periplasmic binding protein-like I"/>
    <property type="match status" value="1"/>
</dbReference>
<proteinExistence type="inferred from homology"/>
<dbReference type="Gene3D" id="3.40.50.2300">
    <property type="match status" value="2"/>
</dbReference>
<dbReference type="PANTHER" id="PTHR34296:SF2">
    <property type="entry name" value="ABC TRANSPORTER GUANOSINE-BINDING PROTEIN NUPN"/>
    <property type="match status" value="1"/>
</dbReference>
<dbReference type="STRING" id="858215.Thexy_1939"/>
<dbReference type="GO" id="GO:0005886">
    <property type="term" value="C:plasma membrane"/>
    <property type="evidence" value="ECO:0007669"/>
    <property type="project" value="UniProtKB-SubCell"/>
</dbReference>
<sequence length="352" mass="38079">MKKLRAVLSLMLAFVLTLSLLSGCSSATKQQSSQSNNTTQNAKNKDFKVGLVTDVGGINDHSFNQLAYQGLEKAKSELGVTANFIQSKQQTDYITNLTQFAQQKYNLVIAVGFLMKDAVEQVSKEFPDTKFLIIDSDITDRPNVASATFKTEQCGYLVGVMAGLMEKEKNNPKINDQNVVGVVGGMQIPPVDSYIAGFQQGVKAVNPDTKVLVSYTGNFNDPASGKQMALTQISQGADIVFHVAGQTGDGVINAAKEKNVYAIGVDADQNYMAPDTVMTSALKKVDVATFETIKNALNNNFKSGLVYFDLANDGVGYAKPIKDVPQSIIDKVNEYANKIKDGTIKVSDQVQK</sequence>
<dbReference type="HOGENOM" id="CLU_038813_0_0_9"/>
<dbReference type="EMBL" id="CP002739">
    <property type="protein sequence ID" value="AEF17958.1"/>
    <property type="molecule type" value="Genomic_DNA"/>
</dbReference>
<dbReference type="InterPro" id="IPR050957">
    <property type="entry name" value="BMP_lipoprotein"/>
</dbReference>
<accession>F6BJL2</accession>
<comment type="subcellular location">
    <subcellularLocation>
        <location evidence="1">Cell membrane</location>
        <topology evidence="1">Lipid-anchor</topology>
    </subcellularLocation>
</comment>
<feature type="signal peptide" evidence="7">
    <location>
        <begin position="1"/>
        <end position="27"/>
    </location>
</feature>
<dbReference type="Proteomes" id="UP000007239">
    <property type="component" value="Chromosome"/>
</dbReference>
<name>F6BJL2_THEXL</name>
<dbReference type="AlphaFoldDB" id="F6BJL2"/>
<keyword evidence="5" id="KW-0472">Membrane</keyword>
<protein>
    <submittedName>
        <fullName evidence="9">Basic membrane lipoprotein</fullName>
    </submittedName>
</protein>
<dbReference type="InterPro" id="IPR028082">
    <property type="entry name" value="Peripla_BP_I"/>
</dbReference>
<evidence type="ECO:0000256" key="2">
    <source>
        <dbReference type="ARBA" id="ARBA00008610"/>
    </source>
</evidence>
<dbReference type="PANTHER" id="PTHR34296">
    <property type="entry name" value="TRANSCRIPTIONAL ACTIVATOR PROTEIN MED"/>
    <property type="match status" value="1"/>
</dbReference>
<dbReference type="CDD" id="cd06354">
    <property type="entry name" value="PBP1_PrnA-like"/>
    <property type="match status" value="1"/>
</dbReference>
<keyword evidence="4 7" id="KW-0732">Signal</keyword>
<keyword evidence="3" id="KW-1003">Cell membrane</keyword>
<evidence type="ECO:0000256" key="7">
    <source>
        <dbReference type="SAM" id="SignalP"/>
    </source>
</evidence>
<evidence type="ECO:0000256" key="5">
    <source>
        <dbReference type="ARBA" id="ARBA00023136"/>
    </source>
</evidence>
<keyword evidence="6 9" id="KW-0449">Lipoprotein</keyword>
<dbReference type="RefSeq" id="WP_013788688.1">
    <property type="nucleotide sequence ID" value="NC_015555.1"/>
</dbReference>
<keyword evidence="10" id="KW-1185">Reference proteome</keyword>
<evidence type="ECO:0000259" key="8">
    <source>
        <dbReference type="Pfam" id="PF02608"/>
    </source>
</evidence>
<evidence type="ECO:0000256" key="6">
    <source>
        <dbReference type="ARBA" id="ARBA00023288"/>
    </source>
</evidence>
<evidence type="ECO:0000313" key="9">
    <source>
        <dbReference type="EMBL" id="AEF17958.1"/>
    </source>
</evidence>
<evidence type="ECO:0000256" key="1">
    <source>
        <dbReference type="ARBA" id="ARBA00004193"/>
    </source>
</evidence>
<feature type="domain" description="ABC transporter substrate-binding protein PnrA-like" evidence="8">
    <location>
        <begin position="49"/>
        <end position="349"/>
    </location>
</feature>
<feature type="chain" id="PRO_5003332141" evidence="7">
    <location>
        <begin position="28"/>
        <end position="352"/>
    </location>
</feature>
<evidence type="ECO:0000313" key="10">
    <source>
        <dbReference type="Proteomes" id="UP000007239"/>
    </source>
</evidence>
<dbReference type="Pfam" id="PF02608">
    <property type="entry name" value="Bmp"/>
    <property type="match status" value="1"/>
</dbReference>
<organism evidence="9 10">
    <name type="scientific">Thermoanaerobacterium xylanolyticum (strain ATCC 49914 / DSM 7097 / LX-11)</name>
    <dbReference type="NCBI Taxonomy" id="858215"/>
    <lineage>
        <taxon>Bacteria</taxon>
        <taxon>Bacillati</taxon>
        <taxon>Bacillota</taxon>
        <taxon>Clostridia</taxon>
        <taxon>Thermoanaerobacterales</taxon>
        <taxon>Thermoanaerobacteraceae</taxon>
        <taxon>Thermoanaerobacterium</taxon>
    </lineage>
</organism>
<gene>
    <name evidence="9" type="ordered locus">Thexy_1939</name>
</gene>
<dbReference type="InterPro" id="IPR003760">
    <property type="entry name" value="PnrA-like"/>
</dbReference>
<reference evidence="9" key="1">
    <citation type="submission" date="2011-05" db="EMBL/GenBank/DDBJ databases">
        <title>Complete sequence of Thermoanaerobacterium xylanolyticum LX-11.</title>
        <authorList>
            <consortium name="US DOE Joint Genome Institute"/>
            <person name="Lucas S."/>
            <person name="Han J."/>
            <person name="Lapidus A."/>
            <person name="Cheng J.-F."/>
            <person name="Goodwin L."/>
            <person name="Pitluck S."/>
            <person name="Peters L."/>
            <person name="Mikhailova N."/>
            <person name="Lu M."/>
            <person name="Han C."/>
            <person name="Tapia R."/>
            <person name="Land M."/>
            <person name="Hauser L."/>
            <person name="Kyrpides N."/>
            <person name="Ivanova N."/>
            <person name="Pagani I."/>
            <person name="Hemme C."/>
            <person name="Woyke T."/>
        </authorList>
    </citation>
    <scope>NUCLEOTIDE SEQUENCE</scope>
    <source>
        <strain evidence="9">LX-11</strain>
    </source>
</reference>
<dbReference type="KEGG" id="txy:Thexy_1939"/>
<comment type="similarity">
    <text evidence="2">Belongs to the BMP lipoprotein family.</text>
</comment>
<evidence type="ECO:0000256" key="3">
    <source>
        <dbReference type="ARBA" id="ARBA00022475"/>
    </source>
</evidence>
<evidence type="ECO:0000256" key="4">
    <source>
        <dbReference type="ARBA" id="ARBA00022729"/>
    </source>
</evidence>